<reference evidence="8 9" key="1">
    <citation type="journal article" date="2015" name="Nature">
        <title>rRNA introns, odd ribosomes, and small enigmatic genomes across a large radiation of phyla.</title>
        <authorList>
            <person name="Brown C.T."/>
            <person name="Hug L.A."/>
            <person name="Thomas B.C."/>
            <person name="Sharon I."/>
            <person name="Castelle C.J."/>
            <person name="Singh A."/>
            <person name="Wilkins M.J."/>
            <person name="Williams K.H."/>
            <person name="Banfield J.F."/>
        </authorList>
    </citation>
    <scope>NUCLEOTIDE SEQUENCE [LARGE SCALE GENOMIC DNA]</scope>
</reference>
<protein>
    <submittedName>
        <fullName evidence="8">Radical SAM domain-containing protein</fullName>
    </submittedName>
</protein>
<comment type="caution">
    <text evidence="8">The sequence shown here is derived from an EMBL/GenBank/DDBJ whole genome shotgun (WGS) entry which is preliminary data.</text>
</comment>
<evidence type="ECO:0000256" key="5">
    <source>
        <dbReference type="ARBA" id="ARBA00023004"/>
    </source>
</evidence>
<name>A0A0G0KDE8_9BACT</name>
<dbReference type="InterPro" id="IPR007197">
    <property type="entry name" value="rSAM"/>
</dbReference>
<dbReference type="SFLD" id="SFLDG01067">
    <property type="entry name" value="SPASM/twitch_domain_containing"/>
    <property type="match status" value="1"/>
</dbReference>
<proteinExistence type="predicted"/>
<dbReference type="InterPro" id="IPR058240">
    <property type="entry name" value="rSAM_sf"/>
</dbReference>
<evidence type="ECO:0000256" key="1">
    <source>
        <dbReference type="ARBA" id="ARBA00001966"/>
    </source>
</evidence>
<evidence type="ECO:0000256" key="4">
    <source>
        <dbReference type="ARBA" id="ARBA00022723"/>
    </source>
</evidence>
<keyword evidence="4" id="KW-0479">Metal-binding</keyword>
<dbReference type="Pfam" id="PF13186">
    <property type="entry name" value="SPASM"/>
    <property type="match status" value="1"/>
</dbReference>
<dbReference type="Gene3D" id="3.20.20.70">
    <property type="entry name" value="Aldolase class I"/>
    <property type="match status" value="1"/>
</dbReference>
<dbReference type="InterPro" id="IPR023885">
    <property type="entry name" value="4Fe4S-binding_SPASM_dom"/>
</dbReference>
<evidence type="ECO:0000256" key="6">
    <source>
        <dbReference type="ARBA" id="ARBA00023014"/>
    </source>
</evidence>
<dbReference type="CDD" id="cd01335">
    <property type="entry name" value="Radical_SAM"/>
    <property type="match status" value="1"/>
</dbReference>
<dbReference type="SFLD" id="SFLDG01387">
    <property type="entry name" value="BtrN-like_SPASM_domain_contain"/>
    <property type="match status" value="1"/>
</dbReference>
<dbReference type="Proteomes" id="UP000034324">
    <property type="component" value="Unassembled WGS sequence"/>
</dbReference>
<comment type="cofactor">
    <cofactor evidence="1">
        <name>[4Fe-4S] cluster</name>
        <dbReference type="ChEBI" id="CHEBI:49883"/>
    </cofactor>
</comment>
<dbReference type="InterPro" id="IPR013785">
    <property type="entry name" value="Aldolase_TIM"/>
</dbReference>
<sequence>MVLLKANTELMESPYTRLKDILPLETPLTLMIDPANRCNFRCTFCPTGDYELLESVKRPIGMMDFDLFCKIIDDLAEFPEKVKSLRLYKDGEPFLNRNIVKMIVYAKKKDVAEEIYIISNGSAITENIALGIIEAGLDRLRISIEHVNSEKYKEITRTYSNYEMIVKNVRFLYQEKQKRKSPLHINAKIVDTGLSKGDMEKFENDFGNITDSLNVETLMGWSKSMEKDWTLGSNPRTGIDGKSKLKEIQICPQPFKGLAINFDGTASVCCVDWSHGTIVGDLKKESLMDIWNGPKLREFRLLHLMKQRHKIPVCANCQYIKGHNPLSHLDNESESLIKIYSNGEAISEQRLDEIAESFNNNGKNNGVNISLKNLKI</sequence>
<dbReference type="EMBL" id="LBVC01000056">
    <property type="protein sequence ID" value="KKQ76887.1"/>
    <property type="molecule type" value="Genomic_DNA"/>
</dbReference>
<dbReference type="PROSITE" id="PS51918">
    <property type="entry name" value="RADICAL_SAM"/>
    <property type="match status" value="1"/>
</dbReference>
<dbReference type="PANTHER" id="PTHR11228">
    <property type="entry name" value="RADICAL SAM DOMAIN PROTEIN"/>
    <property type="match status" value="1"/>
</dbReference>
<keyword evidence="2" id="KW-0004">4Fe-4S</keyword>
<evidence type="ECO:0000256" key="2">
    <source>
        <dbReference type="ARBA" id="ARBA00022485"/>
    </source>
</evidence>
<accession>A0A0G0KDE8</accession>
<dbReference type="Pfam" id="PF04055">
    <property type="entry name" value="Radical_SAM"/>
    <property type="match status" value="1"/>
</dbReference>
<dbReference type="SMART" id="SM00729">
    <property type="entry name" value="Elp3"/>
    <property type="match status" value="1"/>
</dbReference>
<dbReference type="InterPro" id="IPR050377">
    <property type="entry name" value="Radical_SAM_PqqE_MftC-like"/>
</dbReference>
<dbReference type="SFLD" id="SFLDS00029">
    <property type="entry name" value="Radical_SAM"/>
    <property type="match status" value="1"/>
</dbReference>
<feature type="domain" description="Radical SAM core" evidence="7">
    <location>
        <begin position="24"/>
        <end position="261"/>
    </location>
</feature>
<dbReference type="InterPro" id="IPR034391">
    <property type="entry name" value="AdoMet-like_SPASM_containing"/>
</dbReference>
<dbReference type="PANTHER" id="PTHR11228:SF7">
    <property type="entry name" value="PQQA PEPTIDE CYCLASE"/>
    <property type="match status" value="1"/>
</dbReference>
<dbReference type="GO" id="GO:0003824">
    <property type="term" value="F:catalytic activity"/>
    <property type="evidence" value="ECO:0007669"/>
    <property type="project" value="InterPro"/>
</dbReference>
<dbReference type="SUPFAM" id="SSF102114">
    <property type="entry name" value="Radical SAM enzymes"/>
    <property type="match status" value="1"/>
</dbReference>
<dbReference type="GO" id="GO:0046872">
    <property type="term" value="F:metal ion binding"/>
    <property type="evidence" value="ECO:0007669"/>
    <property type="project" value="UniProtKB-KW"/>
</dbReference>
<keyword evidence="5" id="KW-0408">Iron</keyword>
<dbReference type="InterPro" id="IPR006638">
    <property type="entry name" value="Elp3/MiaA/NifB-like_rSAM"/>
</dbReference>
<evidence type="ECO:0000313" key="9">
    <source>
        <dbReference type="Proteomes" id="UP000034324"/>
    </source>
</evidence>
<dbReference type="AlphaFoldDB" id="A0A0G0KDE8"/>
<dbReference type="GO" id="GO:0051536">
    <property type="term" value="F:iron-sulfur cluster binding"/>
    <property type="evidence" value="ECO:0007669"/>
    <property type="project" value="UniProtKB-KW"/>
</dbReference>
<gene>
    <name evidence="8" type="ORF">US99_C0056G0003</name>
</gene>
<organism evidence="8 9">
    <name type="scientific">Candidatus Daviesbacteria bacterium GW2011_GWF2_38_6</name>
    <dbReference type="NCBI Taxonomy" id="1618432"/>
    <lineage>
        <taxon>Bacteria</taxon>
        <taxon>Candidatus Daviesiibacteriota</taxon>
    </lineage>
</organism>
<keyword evidence="3" id="KW-0949">S-adenosyl-L-methionine</keyword>
<evidence type="ECO:0000256" key="3">
    <source>
        <dbReference type="ARBA" id="ARBA00022691"/>
    </source>
</evidence>
<keyword evidence="6" id="KW-0411">Iron-sulfur</keyword>
<evidence type="ECO:0000313" key="8">
    <source>
        <dbReference type="EMBL" id="KKQ76887.1"/>
    </source>
</evidence>
<evidence type="ECO:0000259" key="7">
    <source>
        <dbReference type="PROSITE" id="PS51918"/>
    </source>
</evidence>